<evidence type="ECO:0000313" key="3">
    <source>
        <dbReference type="EMBL" id="CCX10103.1"/>
    </source>
</evidence>
<organism evidence="3 4">
    <name type="scientific">Pyronema omphalodes (strain CBS 100304)</name>
    <name type="common">Pyronema confluens</name>
    <dbReference type="NCBI Taxonomy" id="1076935"/>
    <lineage>
        <taxon>Eukaryota</taxon>
        <taxon>Fungi</taxon>
        <taxon>Dikarya</taxon>
        <taxon>Ascomycota</taxon>
        <taxon>Pezizomycotina</taxon>
        <taxon>Pezizomycetes</taxon>
        <taxon>Pezizales</taxon>
        <taxon>Pyronemataceae</taxon>
        <taxon>Pyronema</taxon>
    </lineage>
</organism>
<proteinExistence type="inferred from homology"/>
<keyword evidence="2" id="KW-0732">Signal</keyword>
<feature type="chain" id="PRO_5004651075" evidence="2">
    <location>
        <begin position="23"/>
        <end position="326"/>
    </location>
</feature>
<dbReference type="AlphaFoldDB" id="U4L3E6"/>
<gene>
    <name evidence="3" type="ORF">PCON_09696</name>
</gene>
<dbReference type="eggNOG" id="ENOG502QWHV">
    <property type="taxonomic scope" value="Eukaryota"/>
</dbReference>
<dbReference type="Proteomes" id="UP000018144">
    <property type="component" value="Unassembled WGS sequence"/>
</dbReference>
<dbReference type="PANTHER" id="PTHR31654">
    <property type="entry name" value="SECRETED BETA-GLUCOSIDASE ADG3-RELATED"/>
    <property type="match status" value="1"/>
</dbReference>
<protein>
    <submittedName>
        <fullName evidence="3">Similar to Uncharacterized protein YMR244W acc. no. Q04018</fullName>
    </submittedName>
</protein>
<evidence type="ECO:0000256" key="1">
    <source>
        <dbReference type="ARBA" id="ARBA00010579"/>
    </source>
</evidence>
<evidence type="ECO:0000313" key="4">
    <source>
        <dbReference type="Proteomes" id="UP000018144"/>
    </source>
</evidence>
<dbReference type="PANTHER" id="PTHR31654:SF0">
    <property type="entry name" value="SECRETED BETA-GLUCOSIDASE ADG3-RELATED"/>
    <property type="match status" value="1"/>
</dbReference>
<evidence type="ECO:0000256" key="2">
    <source>
        <dbReference type="SAM" id="SignalP"/>
    </source>
</evidence>
<comment type="similarity">
    <text evidence="1">Belongs to the SUN family.</text>
</comment>
<dbReference type="EMBL" id="HF935512">
    <property type="protein sequence ID" value="CCX10103.1"/>
    <property type="molecule type" value="Genomic_DNA"/>
</dbReference>
<keyword evidence="4" id="KW-1185">Reference proteome</keyword>
<dbReference type="OrthoDB" id="5554151at2759"/>
<dbReference type="STRING" id="1076935.U4L3E6"/>
<dbReference type="OMA" id="NVAFCQT"/>
<reference evidence="3 4" key="1">
    <citation type="journal article" date="2013" name="PLoS Genet.">
        <title>The genome and development-dependent transcriptomes of Pyronema confluens: a window into fungal evolution.</title>
        <authorList>
            <person name="Traeger S."/>
            <person name="Altegoer F."/>
            <person name="Freitag M."/>
            <person name="Gabaldon T."/>
            <person name="Kempken F."/>
            <person name="Kumar A."/>
            <person name="Marcet-Houben M."/>
            <person name="Poggeler S."/>
            <person name="Stajich J.E."/>
            <person name="Nowrousian M."/>
        </authorList>
    </citation>
    <scope>NUCLEOTIDE SEQUENCE [LARGE SCALE GENOMIC DNA]</scope>
    <source>
        <strain evidence="4">CBS 100304</strain>
        <tissue evidence="3">Vegetative mycelium</tissue>
    </source>
</reference>
<sequence length="326" mass="35860">MQLHLTVITIVLAVLAVLGVQAHVISDDGIAHFPDMHYNMTTPFTALEKRQLRCALPKHPDIVPVTPHLGNHGWANSWDRPCRPGLWCQYACVPGKLMHQWDPTATAYRHPESERGGLYCGADGIARKPYPNRGYCYTAPRKVPVLNLNSKQVHICQTVLPGDEAMRIPNRVAPGHSVGLAVPGQEYWIDSGAHYYVNFPGTPLNEACVWGNRNKPSGNWAPYILALKLRDDGEIFVTLGWNPVWLEYATPFRNAVPNFGVKVVCKGSGCKNTPCTIDPAVNRVNSVSHPQNQFSGAGGASACVATADRRSTIKIILFPRGKGHIY</sequence>
<name>U4L3E6_PYROM</name>
<accession>U4L3E6</accession>
<dbReference type="Pfam" id="PF03856">
    <property type="entry name" value="SUN"/>
    <property type="match status" value="1"/>
</dbReference>
<dbReference type="InterPro" id="IPR005556">
    <property type="entry name" value="SUN"/>
</dbReference>
<feature type="signal peptide" evidence="2">
    <location>
        <begin position="1"/>
        <end position="22"/>
    </location>
</feature>
<dbReference type="InterPro" id="IPR053088">
    <property type="entry name" value="Beta-glucosidase/SUN-like"/>
</dbReference>